<organism evidence="2 3">
    <name type="scientific">Favolaschia claudopus</name>
    <dbReference type="NCBI Taxonomy" id="2862362"/>
    <lineage>
        <taxon>Eukaryota</taxon>
        <taxon>Fungi</taxon>
        <taxon>Dikarya</taxon>
        <taxon>Basidiomycota</taxon>
        <taxon>Agaricomycotina</taxon>
        <taxon>Agaricomycetes</taxon>
        <taxon>Agaricomycetidae</taxon>
        <taxon>Agaricales</taxon>
        <taxon>Marasmiineae</taxon>
        <taxon>Mycenaceae</taxon>
        <taxon>Favolaschia</taxon>
    </lineage>
</organism>
<reference evidence="2 3" key="1">
    <citation type="journal article" date="2024" name="J Genomics">
        <title>Draft genome sequencing and assembly of Favolaschia claudopus CIRM-BRFM 2984 isolated from oak limbs.</title>
        <authorList>
            <person name="Navarro D."/>
            <person name="Drula E."/>
            <person name="Chaduli D."/>
            <person name="Cazenave R."/>
            <person name="Ahrendt S."/>
            <person name="Wang J."/>
            <person name="Lipzen A."/>
            <person name="Daum C."/>
            <person name="Barry K."/>
            <person name="Grigoriev I.V."/>
            <person name="Favel A."/>
            <person name="Rosso M.N."/>
            <person name="Martin F."/>
        </authorList>
    </citation>
    <scope>NUCLEOTIDE SEQUENCE [LARGE SCALE GENOMIC DNA]</scope>
    <source>
        <strain evidence="2 3">CIRM-BRFM 2984</strain>
    </source>
</reference>
<dbReference type="Pfam" id="PF12937">
    <property type="entry name" value="F-box-like"/>
    <property type="match status" value="1"/>
</dbReference>
<evidence type="ECO:0000313" key="2">
    <source>
        <dbReference type="EMBL" id="KAK7007929.1"/>
    </source>
</evidence>
<evidence type="ECO:0000313" key="3">
    <source>
        <dbReference type="Proteomes" id="UP001362999"/>
    </source>
</evidence>
<keyword evidence="3" id="KW-1185">Reference proteome</keyword>
<dbReference type="Proteomes" id="UP001362999">
    <property type="component" value="Unassembled WGS sequence"/>
</dbReference>
<protein>
    <submittedName>
        <fullName evidence="2">F-box domain-containing protein</fullName>
    </submittedName>
</protein>
<comment type="caution">
    <text evidence="2">The sequence shown here is derived from an EMBL/GenBank/DDBJ whole genome shotgun (WGS) entry which is preliminary data.</text>
</comment>
<name>A0AAW0AF80_9AGAR</name>
<evidence type="ECO:0000259" key="1">
    <source>
        <dbReference type="Pfam" id="PF12937"/>
    </source>
</evidence>
<proteinExistence type="predicted"/>
<dbReference type="SUPFAM" id="SSF52047">
    <property type="entry name" value="RNI-like"/>
    <property type="match status" value="1"/>
</dbReference>
<dbReference type="SUPFAM" id="SSF81383">
    <property type="entry name" value="F-box domain"/>
    <property type="match status" value="1"/>
</dbReference>
<dbReference type="Gene3D" id="1.20.1280.50">
    <property type="match status" value="1"/>
</dbReference>
<feature type="domain" description="F-box" evidence="1">
    <location>
        <begin position="73"/>
        <end position="116"/>
    </location>
</feature>
<dbReference type="InterPro" id="IPR032675">
    <property type="entry name" value="LRR_dom_sf"/>
</dbReference>
<accession>A0AAW0AF80</accession>
<gene>
    <name evidence="2" type="ORF">R3P38DRAFT_3026713</name>
</gene>
<sequence length="493" mass="55557">MDLDQAATAAFASGHLSGILPSSLSVARVVKALIAASEEKIAQIDSQIRDLQHMRAREYGLITSLKLVISPIRKLPDELLATIFDDAVCTLQSAVRLSHVCKHWRLLAHRTPALWTPPLPPRLLKRTSQSVQYIQITKAYLERSMPHPISLCLNCTSRDVKIPSALADVLLVGASRWVYLEVQDHPSVLQALAKLRPDALKMLRTVALRGDSVTETAAVTVFLCAPLLREVTLQVANTTKFPMPWAQLTELDLWEDSFPIWLNILLQCTNLVHAKIYPSRGTEEDETTDNFTIPVTLPFLETLHLFFPTRNVGSCFGRLALPKLRKLQMSLDVDDGEWSAATSAVFSQFQDRSPNIEHFAITLCDLSPDALHSILLHSPNLADLCLECCRYCVDDHLLEQMQRHEEDQAHLVPRLERLLVWDVDDSWTEERLLAMIKSRWWTTEELQALPAPPPVAPLQRVGISRIHSDPPFSESFLQEISRLRARGLDVKII</sequence>
<dbReference type="InterPro" id="IPR036047">
    <property type="entry name" value="F-box-like_dom_sf"/>
</dbReference>
<dbReference type="AlphaFoldDB" id="A0AAW0AF80"/>
<dbReference type="Gene3D" id="3.80.10.10">
    <property type="entry name" value="Ribonuclease Inhibitor"/>
    <property type="match status" value="1"/>
</dbReference>
<dbReference type="InterPro" id="IPR001810">
    <property type="entry name" value="F-box_dom"/>
</dbReference>
<dbReference type="EMBL" id="JAWWNJ010000069">
    <property type="protein sequence ID" value="KAK7007929.1"/>
    <property type="molecule type" value="Genomic_DNA"/>
</dbReference>